<dbReference type="AlphaFoldDB" id="X1N4Z1"/>
<reference evidence="1" key="1">
    <citation type="journal article" date="2014" name="Front. Microbiol.">
        <title>High frequency of phylogenetically diverse reductive dehalogenase-homologous genes in deep subseafloor sedimentary metagenomes.</title>
        <authorList>
            <person name="Kawai M."/>
            <person name="Futagami T."/>
            <person name="Toyoda A."/>
            <person name="Takaki Y."/>
            <person name="Nishi S."/>
            <person name="Hori S."/>
            <person name="Arai W."/>
            <person name="Tsubouchi T."/>
            <person name="Morono Y."/>
            <person name="Uchiyama I."/>
            <person name="Ito T."/>
            <person name="Fujiyama A."/>
            <person name="Inagaki F."/>
            <person name="Takami H."/>
        </authorList>
    </citation>
    <scope>NUCLEOTIDE SEQUENCE</scope>
    <source>
        <strain evidence="1">Expedition CK06-06</strain>
    </source>
</reference>
<gene>
    <name evidence="1" type="ORF">S06H3_49924</name>
</gene>
<protein>
    <recommendedName>
        <fullName evidence="2">CYTH domain-containing protein</fullName>
    </recommendedName>
</protein>
<evidence type="ECO:0000313" key="1">
    <source>
        <dbReference type="EMBL" id="GAI39072.1"/>
    </source>
</evidence>
<sequence>MNKAVKMPVIRADSKLAHRLTTQRIYKVTDQKFFMEQYGDAINIRTNQDPSHHDKYQVELEAEIPGNIELPKAALESLGYGLADFDQWGLTYLSSVDPDLMADMDELDDYGDNTRLVLRKGRLSKYDIDEARESLEQIYCRIVDEIGMPIATPLYCYTIELQAELAIQPEDNGL</sequence>
<organism evidence="1">
    <name type="scientific">marine sediment metagenome</name>
    <dbReference type="NCBI Taxonomy" id="412755"/>
    <lineage>
        <taxon>unclassified sequences</taxon>
        <taxon>metagenomes</taxon>
        <taxon>ecological metagenomes</taxon>
    </lineage>
</organism>
<evidence type="ECO:0008006" key="2">
    <source>
        <dbReference type="Google" id="ProtNLM"/>
    </source>
</evidence>
<name>X1N4Z1_9ZZZZ</name>
<accession>X1N4Z1</accession>
<dbReference type="EMBL" id="BARV01031564">
    <property type="protein sequence ID" value="GAI39072.1"/>
    <property type="molecule type" value="Genomic_DNA"/>
</dbReference>
<proteinExistence type="predicted"/>
<comment type="caution">
    <text evidence="1">The sequence shown here is derived from an EMBL/GenBank/DDBJ whole genome shotgun (WGS) entry which is preliminary data.</text>
</comment>